<dbReference type="WBParaSite" id="Hba_06848">
    <property type="protein sequence ID" value="Hba_06848"/>
    <property type="gene ID" value="Hba_06848"/>
</dbReference>
<dbReference type="GO" id="GO:0016020">
    <property type="term" value="C:membrane"/>
    <property type="evidence" value="ECO:0007669"/>
    <property type="project" value="TreeGrafter"/>
</dbReference>
<dbReference type="PANTHER" id="PTHR45757:SF20">
    <property type="entry name" value="MFS DOMAIN-CONTAINING PROTEIN"/>
    <property type="match status" value="1"/>
</dbReference>
<feature type="transmembrane region" description="Helical" evidence="1">
    <location>
        <begin position="266"/>
        <end position="290"/>
    </location>
</feature>
<sequence>MSVTGKIGVLPQNIEIESDSQKMTPVPFFFLFFCTLCMAVLYSNILTYHMTVTQIHSYGNNSANDCILLFLLKIIIVFLVSCFSSISLQVCCISAIQPCSNPQYRICIYSGTFLLFLVFLLINYDDEFKDQASREGLFNALFTYERSRSRILSLNLPYLSIYQVVGMSIVPTGLLLMIPPTCNIFTSFFVLGVFPKLANAVPNKLRVFNSLGMIIPGVLFMLIGVFDPYTQSASVATLFILASSLLGFVSCGFFKMNQLRSKQYHLFLLANLFLVNCVSMFLTSLFNVLIAKNDEYTTWGAVLILHGAILIVCNIVFCLFASEDAADWTKEGFEDTSIQPRREDPLPLRPL</sequence>
<protein>
    <submittedName>
        <fullName evidence="3">Transmembrane protein</fullName>
    </submittedName>
</protein>
<evidence type="ECO:0000313" key="2">
    <source>
        <dbReference type="Proteomes" id="UP000095283"/>
    </source>
</evidence>
<dbReference type="PANTHER" id="PTHR45757">
    <property type="entry name" value="PROTEIN CBG23364-RELATED"/>
    <property type="match status" value="1"/>
</dbReference>
<feature type="transmembrane region" description="Helical" evidence="1">
    <location>
        <begin position="232"/>
        <end position="254"/>
    </location>
</feature>
<keyword evidence="1" id="KW-0812">Transmembrane</keyword>
<feature type="transmembrane region" description="Helical" evidence="1">
    <location>
        <begin position="67"/>
        <end position="96"/>
    </location>
</feature>
<accession>A0A1I7WP35</accession>
<dbReference type="AlphaFoldDB" id="A0A1I7WP35"/>
<feature type="transmembrane region" description="Helical" evidence="1">
    <location>
        <begin position="156"/>
        <end position="178"/>
    </location>
</feature>
<keyword evidence="2" id="KW-1185">Reference proteome</keyword>
<feature type="transmembrane region" description="Helical" evidence="1">
    <location>
        <begin position="208"/>
        <end position="226"/>
    </location>
</feature>
<proteinExistence type="predicted"/>
<evidence type="ECO:0000256" key="1">
    <source>
        <dbReference type="SAM" id="Phobius"/>
    </source>
</evidence>
<feature type="transmembrane region" description="Helical" evidence="1">
    <location>
        <begin position="102"/>
        <end position="124"/>
    </location>
</feature>
<name>A0A1I7WP35_HETBA</name>
<dbReference type="InterPro" id="IPR036259">
    <property type="entry name" value="MFS_trans_sf"/>
</dbReference>
<dbReference type="SUPFAM" id="SSF103473">
    <property type="entry name" value="MFS general substrate transporter"/>
    <property type="match status" value="1"/>
</dbReference>
<evidence type="ECO:0000313" key="3">
    <source>
        <dbReference type="WBParaSite" id="Hba_06848"/>
    </source>
</evidence>
<keyword evidence="1" id="KW-1133">Transmembrane helix</keyword>
<dbReference type="Proteomes" id="UP000095283">
    <property type="component" value="Unplaced"/>
</dbReference>
<feature type="transmembrane region" description="Helical" evidence="1">
    <location>
        <begin position="28"/>
        <end position="46"/>
    </location>
</feature>
<reference evidence="3" key="1">
    <citation type="submission" date="2016-11" db="UniProtKB">
        <authorList>
            <consortium name="WormBaseParasite"/>
        </authorList>
    </citation>
    <scope>IDENTIFICATION</scope>
</reference>
<organism evidence="2 3">
    <name type="scientific">Heterorhabditis bacteriophora</name>
    <name type="common">Entomopathogenic nematode worm</name>
    <dbReference type="NCBI Taxonomy" id="37862"/>
    <lineage>
        <taxon>Eukaryota</taxon>
        <taxon>Metazoa</taxon>
        <taxon>Ecdysozoa</taxon>
        <taxon>Nematoda</taxon>
        <taxon>Chromadorea</taxon>
        <taxon>Rhabditida</taxon>
        <taxon>Rhabditina</taxon>
        <taxon>Rhabditomorpha</taxon>
        <taxon>Strongyloidea</taxon>
        <taxon>Heterorhabditidae</taxon>
        <taxon>Heterorhabditis</taxon>
    </lineage>
</organism>
<keyword evidence="1" id="KW-0472">Membrane</keyword>
<feature type="transmembrane region" description="Helical" evidence="1">
    <location>
        <begin position="296"/>
        <end position="320"/>
    </location>
</feature>